<keyword evidence="6" id="KW-1185">Reference proteome</keyword>
<sequence length="453" mass="50058">MPPSPAPVTVLEQFLAREPGTIMIHLHWVDLCGILRARVLTKSRCQKVAASGQPARGLPRPYLGHTDCNDMPESYLPATRSLLCPDWTSLRWIREGHASVMCDVREDNESYGDCDPGDTFDRCSRYALGRIVRALYAEHQLTVIIGIEIEFFLVDKPSPGDWPRIDTVQAYNHASQASSVRDKAEIVLVACIQHLERCGISVEQYHAEGGSQQLEISLSALEAIAAADAYVRSKEIISNAASLHGQLATFLPQPFEGAPTSGLHVHASFTKGSPDSQHANIPHFIAGVLGRLPLLCAFAMPSEDSYKRVSSLVTGTWVSWGTENRDNPVRRIEDNHWEFRAIDCMANIYVVLSAYLGAGLLGLQEDEHLRWGDNRHFQHRLDDAQRTQLGIGPEQLPTSLQEAATLLRSDMRGLDAVMGPKLVDLFVVVQEAQQVLASRMSADTRAALAFDAY</sequence>
<keyword evidence="1" id="KW-0436">Ligase</keyword>
<dbReference type="RefSeq" id="XP_047766894.1">
    <property type="nucleotide sequence ID" value="XM_047911370.1"/>
</dbReference>
<evidence type="ECO:0000313" key="5">
    <source>
        <dbReference type="EMBL" id="UJO22528.1"/>
    </source>
</evidence>
<dbReference type="GO" id="GO:0004356">
    <property type="term" value="F:glutamine synthetase activity"/>
    <property type="evidence" value="ECO:0007669"/>
    <property type="project" value="InterPro"/>
</dbReference>
<dbReference type="PANTHER" id="PTHR43785:SF2">
    <property type="entry name" value="TYPE-1 GLUTAMINE SYNTHETASE 1"/>
    <property type="match status" value="1"/>
</dbReference>
<dbReference type="AlphaFoldDB" id="A0A9Q8PHF2"/>
<dbReference type="InterPro" id="IPR014746">
    <property type="entry name" value="Gln_synth/guanido_kin_cat_dom"/>
</dbReference>
<dbReference type="OrthoDB" id="3364440at2759"/>
<gene>
    <name evidence="5" type="ORF">CLAFUR5_12222</name>
</gene>
<protein>
    <recommendedName>
        <fullName evidence="4">GS catalytic domain-containing protein</fullName>
    </recommendedName>
</protein>
<dbReference type="SUPFAM" id="SSF55931">
    <property type="entry name" value="Glutamine synthetase/guanido kinase"/>
    <property type="match status" value="1"/>
</dbReference>
<dbReference type="EMBL" id="CP090172">
    <property type="protein sequence ID" value="UJO22528.1"/>
    <property type="molecule type" value="Genomic_DNA"/>
</dbReference>
<evidence type="ECO:0000313" key="6">
    <source>
        <dbReference type="Proteomes" id="UP000756132"/>
    </source>
</evidence>
<dbReference type="SMART" id="SM01230">
    <property type="entry name" value="Gln-synt_C"/>
    <property type="match status" value="1"/>
</dbReference>
<dbReference type="Pfam" id="PF00120">
    <property type="entry name" value="Gln-synt_C"/>
    <property type="match status" value="1"/>
</dbReference>
<dbReference type="Gene3D" id="3.30.590.10">
    <property type="entry name" value="Glutamine synthetase/guanido kinase, catalytic domain"/>
    <property type="match status" value="1"/>
</dbReference>
<name>A0A9Q8PHF2_PASFU</name>
<dbReference type="PANTHER" id="PTHR43785">
    <property type="entry name" value="GAMMA-GLUTAMYLPUTRESCINE SYNTHETASE"/>
    <property type="match status" value="1"/>
</dbReference>
<dbReference type="InterPro" id="IPR008146">
    <property type="entry name" value="Gln_synth_cat_dom"/>
</dbReference>
<organism evidence="5 6">
    <name type="scientific">Passalora fulva</name>
    <name type="common">Tomato leaf mold</name>
    <name type="synonym">Cladosporium fulvum</name>
    <dbReference type="NCBI Taxonomy" id="5499"/>
    <lineage>
        <taxon>Eukaryota</taxon>
        <taxon>Fungi</taxon>
        <taxon>Dikarya</taxon>
        <taxon>Ascomycota</taxon>
        <taxon>Pezizomycotina</taxon>
        <taxon>Dothideomycetes</taxon>
        <taxon>Dothideomycetidae</taxon>
        <taxon>Mycosphaerellales</taxon>
        <taxon>Mycosphaerellaceae</taxon>
        <taxon>Fulvia</taxon>
    </lineage>
</organism>
<dbReference type="GeneID" id="71992100"/>
<evidence type="ECO:0000256" key="3">
    <source>
        <dbReference type="RuleBase" id="RU000384"/>
    </source>
</evidence>
<comment type="similarity">
    <text evidence="2 3">Belongs to the glutamine synthetase family.</text>
</comment>
<dbReference type="KEGG" id="ffu:CLAFUR5_12222"/>
<dbReference type="PROSITE" id="PS51987">
    <property type="entry name" value="GS_CATALYTIC"/>
    <property type="match status" value="1"/>
</dbReference>
<accession>A0A9Q8PHF2</accession>
<evidence type="ECO:0000256" key="2">
    <source>
        <dbReference type="PROSITE-ProRule" id="PRU01331"/>
    </source>
</evidence>
<dbReference type="Proteomes" id="UP000756132">
    <property type="component" value="Chromosome 10"/>
</dbReference>
<proteinExistence type="inferred from homology"/>
<evidence type="ECO:0000259" key="4">
    <source>
        <dbReference type="PROSITE" id="PS51987"/>
    </source>
</evidence>
<evidence type="ECO:0000256" key="1">
    <source>
        <dbReference type="ARBA" id="ARBA00022598"/>
    </source>
</evidence>
<feature type="domain" description="GS catalytic" evidence="4">
    <location>
        <begin position="124"/>
        <end position="453"/>
    </location>
</feature>
<reference evidence="5" key="1">
    <citation type="submission" date="2021-12" db="EMBL/GenBank/DDBJ databases">
        <authorList>
            <person name="Zaccaron A."/>
            <person name="Stergiopoulos I."/>
        </authorList>
    </citation>
    <scope>NUCLEOTIDE SEQUENCE</scope>
    <source>
        <strain evidence="5">Race5_Kim</strain>
    </source>
</reference>
<reference evidence="5" key="2">
    <citation type="journal article" date="2022" name="Microb. Genom.">
        <title>A chromosome-scale genome assembly of the tomato pathogen Cladosporium fulvum reveals a compartmentalized genome architecture and the presence of a dispensable chromosome.</title>
        <authorList>
            <person name="Zaccaron A.Z."/>
            <person name="Chen L.H."/>
            <person name="Samaras A."/>
            <person name="Stergiopoulos I."/>
        </authorList>
    </citation>
    <scope>NUCLEOTIDE SEQUENCE</scope>
    <source>
        <strain evidence="5">Race5_Kim</strain>
    </source>
</reference>